<evidence type="ECO:0000256" key="1">
    <source>
        <dbReference type="SAM" id="SignalP"/>
    </source>
</evidence>
<evidence type="ECO:0000313" key="2">
    <source>
        <dbReference type="EMBL" id="KAJ7214470.1"/>
    </source>
</evidence>
<gene>
    <name evidence="2" type="ORF">GGX14DRAFT_392496</name>
</gene>
<comment type="caution">
    <text evidence="2">The sequence shown here is derived from an EMBL/GenBank/DDBJ whole genome shotgun (WGS) entry which is preliminary data.</text>
</comment>
<dbReference type="AlphaFoldDB" id="A0AAD6YJ73"/>
<protein>
    <recommendedName>
        <fullName evidence="4">Ricin B lectin domain-containing protein</fullName>
    </recommendedName>
</protein>
<keyword evidence="3" id="KW-1185">Reference proteome</keyword>
<sequence>MFFTLASLAFAATALVQAQIVPVGTTINIQDFKGNVLDLTNGAAGQNTPVQTLPHGPSDFAQAWVIQPTSNGLFIIQNVASKTFLSYAVASTAVDPLNTQLVGNSNPFSWNIIGTGVGFLFAALSVIASIVGPSGTLGPMAVTSWPILNETTSDNILPLRSTPLTLQSRDSTRNAPVQTFTFVPCDVRAQQRQPERYGLDLTPITAIMRIVWNIYSSLAMLCNGYHRPSRPSRAWGLWC</sequence>
<dbReference type="EMBL" id="JARJCW010000019">
    <property type="protein sequence ID" value="KAJ7214470.1"/>
    <property type="molecule type" value="Genomic_DNA"/>
</dbReference>
<evidence type="ECO:0008006" key="4">
    <source>
        <dbReference type="Google" id="ProtNLM"/>
    </source>
</evidence>
<accession>A0AAD6YJ73</accession>
<dbReference type="InterPro" id="IPR035992">
    <property type="entry name" value="Ricin_B-like_lectins"/>
</dbReference>
<name>A0AAD6YJ73_9AGAR</name>
<dbReference type="SUPFAM" id="SSF50370">
    <property type="entry name" value="Ricin B-like lectins"/>
    <property type="match status" value="1"/>
</dbReference>
<dbReference type="Gene3D" id="2.80.10.50">
    <property type="match status" value="1"/>
</dbReference>
<keyword evidence="1" id="KW-0732">Signal</keyword>
<dbReference type="Proteomes" id="UP001219525">
    <property type="component" value="Unassembled WGS sequence"/>
</dbReference>
<organism evidence="2 3">
    <name type="scientific">Mycena pura</name>
    <dbReference type="NCBI Taxonomy" id="153505"/>
    <lineage>
        <taxon>Eukaryota</taxon>
        <taxon>Fungi</taxon>
        <taxon>Dikarya</taxon>
        <taxon>Basidiomycota</taxon>
        <taxon>Agaricomycotina</taxon>
        <taxon>Agaricomycetes</taxon>
        <taxon>Agaricomycetidae</taxon>
        <taxon>Agaricales</taxon>
        <taxon>Marasmiineae</taxon>
        <taxon>Mycenaceae</taxon>
        <taxon>Mycena</taxon>
    </lineage>
</organism>
<feature type="signal peptide" evidence="1">
    <location>
        <begin position="1"/>
        <end position="18"/>
    </location>
</feature>
<feature type="chain" id="PRO_5042017290" description="Ricin B lectin domain-containing protein" evidence="1">
    <location>
        <begin position="19"/>
        <end position="239"/>
    </location>
</feature>
<reference evidence="2" key="1">
    <citation type="submission" date="2023-03" db="EMBL/GenBank/DDBJ databases">
        <title>Massive genome expansion in bonnet fungi (Mycena s.s.) driven by repeated elements and novel gene families across ecological guilds.</title>
        <authorList>
            <consortium name="Lawrence Berkeley National Laboratory"/>
            <person name="Harder C.B."/>
            <person name="Miyauchi S."/>
            <person name="Viragh M."/>
            <person name="Kuo A."/>
            <person name="Thoen E."/>
            <person name="Andreopoulos B."/>
            <person name="Lu D."/>
            <person name="Skrede I."/>
            <person name="Drula E."/>
            <person name="Henrissat B."/>
            <person name="Morin E."/>
            <person name="Kohler A."/>
            <person name="Barry K."/>
            <person name="LaButti K."/>
            <person name="Morin E."/>
            <person name="Salamov A."/>
            <person name="Lipzen A."/>
            <person name="Mereny Z."/>
            <person name="Hegedus B."/>
            <person name="Baldrian P."/>
            <person name="Stursova M."/>
            <person name="Weitz H."/>
            <person name="Taylor A."/>
            <person name="Grigoriev I.V."/>
            <person name="Nagy L.G."/>
            <person name="Martin F."/>
            <person name="Kauserud H."/>
        </authorList>
    </citation>
    <scope>NUCLEOTIDE SEQUENCE</scope>
    <source>
        <strain evidence="2">9144</strain>
    </source>
</reference>
<proteinExistence type="predicted"/>
<evidence type="ECO:0000313" key="3">
    <source>
        <dbReference type="Proteomes" id="UP001219525"/>
    </source>
</evidence>